<feature type="compositionally biased region" description="Low complexity" evidence="9">
    <location>
        <begin position="145"/>
        <end position="158"/>
    </location>
</feature>
<feature type="transmembrane region" description="Helical" evidence="10">
    <location>
        <begin position="495"/>
        <end position="517"/>
    </location>
</feature>
<gene>
    <name evidence="11" type="primary">GWT1</name>
    <name evidence="11" type="ORF">EHS24_000216</name>
</gene>
<comment type="caution">
    <text evidence="11">The sequence shown here is derived from an EMBL/GenBank/DDBJ whole genome shotgun (WGS) entry which is preliminary data.</text>
</comment>
<evidence type="ECO:0000256" key="2">
    <source>
        <dbReference type="ARBA" id="ARBA00004687"/>
    </source>
</evidence>
<accession>A0A427Y972</accession>
<keyword evidence="7 10" id="KW-1133">Transmembrane helix</keyword>
<evidence type="ECO:0000313" key="11">
    <source>
        <dbReference type="EMBL" id="RSH87700.1"/>
    </source>
</evidence>
<organism evidence="11 12">
    <name type="scientific">Apiotrichum porosum</name>
    <dbReference type="NCBI Taxonomy" id="105984"/>
    <lineage>
        <taxon>Eukaryota</taxon>
        <taxon>Fungi</taxon>
        <taxon>Dikarya</taxon>
        <taxon>Basidiomycota</taxon>
        <taxon>Agaricomycotina</taxon>
        <taxon>Tremellomycetes</taxon>
        <taxon>Trichosporonales</taxon>
        <taxon>Trichosporonaceae</taxon>
        <taxon>Apiotrichum</taxon>
    </lineage>
</organism>
<dbReference type="OrthoDB" id="15270at2759"/>
<dbReference type="STRING" id="105984.A0A427Y972"/>
<feature type="transmembrane region" description="Helical" evidence="10">
    <location>
        <begin position="461"/>
        <end position="483"/>
    </location>
</feature>
<feature type="transmembrane region" description="Helical" evidence="10">
    <location>
        <begin position="230"/>
        <end position="251"/>
    </location>
</feature>
<comment type="subcellular location">
    <subcellularLocation>
        <location evidence="1">Membrane</location>
        <topology evidence="1">Multi-pass membrane protein</topology>
    </subcellularLocation>
</comment>
<protein>
    <recommendedName>
        <fullName evidence="4">GPI-anchored wall transfer protein 1</fullName>
    </recommendedName>
</protein>
<evidence type="ECO:0000256" key="3">
    <source>
        <dbReference type="ARBA" id="ARBA00007559"/>
    </source>
</evidence>
<feature type="region of interest" description="Disordered" evidence="9">
    <location>
        <begin position="590"/>
        <end position="610"/>
    </location>
</feature>
<dbReference type="PANTHER" id="PTHR20661">
    <property type="entry name" value="PHOSPHATIDYLINOSITOL-GLYCAN BIOSYNTHESIS CLASS W PROTEIN"/>
    <property type="match status" value="1"/>
</dbReference>
<feature type="region of interest" description="Disordered" evidence="9">
    <location>
        <begin position="136"/>
        <end position="218"/>
    </location>
</feature>
<dbReference type="RefSeq" id="XP_028479908.1">
    <property type="nucleotide sequence ID" value="XM_028616051.1"/>
</dbReference>
<dbReference type="UniPathway" id="UPA00196"/>
<feature type="transmembrane region" description="Helical" evidence="10">
    <location>
        <begin position="271"/>
        <end position="296"/>
    </location>
</feature>
<feature type="transmembrane region" description="Helical" evidence="10">
    <location>
        <begin position="403"/>
        <end position="424"/>
    </location>
</feature>
<dbReference type="GO" id="GO:0006506">
    <property type="term" value="P:GPI anchor biosynthetic process"/>
    <property type="evidence" value="ECO:0007669"/>
    <property type="project" value="UniProtKB-UniPathway"/>
</dbReference>
<dbReference type="EMBL" id="RSCE01000001">
    <property type="protein sequence ID" value="RSH87700.1"/>
    <property type="molecule type" value="Genomic_DNA"/>
</dbReference>
<sequence>MSDYKAAKEAFVADNPGSSVHYINAISLSALTAYAVYAAVSRRVQSPLVDYMTMVFPLLLGVTVFAEAPMILSAVLVAIAGVVGLERAQPVAKSTGQWLNESDSEDDAPILSRAPRPGLTVKLPSEVVAEVREKERVELERTRSEQSLSSALSSPTSLGPGQSSRRRLSPAPTSAHTIDIGASPPTSPPANKRPFNAKETDSRSSASPRRRNRPLIVDTSPRNHLPFLTVYRAHMMVMTVHCILAVDFSIFPRVLGKCENFGTGLMDVGVGSFVFSLGIVSSKAFAPAAASLAANSPLRTALSGLRKALPILALGFVRLLMVKGVEYPEHVTEYGVHWNFFFTLGLVPALASMLLPLRKAVRWHTLALGIAFVFQLILSYTSLQDFLLSPLRPGLLGENKEGLASLPGYLAIFLLGLSAGEHVLRATKVAPPRSPEEGQGPSLSASAQARANQKDKRRTELALELAAYAAACWAALGLANLLGIEVSRRFANFSYVLWVVAYNTSYLAGYLAVELWFFDVREPASPPCPPLLDAINANGLAVFLASNLLTGLVNVTVQTMYASTATAMPDDWSFLQDELNVVFLSDSESESEGLGSSDCSHSGGGRGPTDPQLALVALKQDFEIVYDNILDEATTNGVWRDVMEGLILFDNEDHARQVLFTGVFE</sequence>
<evidence type="ECO:0000256" key="4">
    <source>
        <dbReference type="ARBA" id="ARBA00014495"/>
    </source>
</evidence>
<reference evidence="11 12" key="1">
    <citation type="submission" date="2018-11" db="EMBL/GenBank/DDBJ databases">
        <title>Genome sequence of Apiotrichum porosum DSM 27194.</title>
        <authorList>
            <person name="Aliyu H."/>
            <person name="Gorte O."/>
            <person name="Ochsenreither K."/>
        </authorList>
    </citation>
    <scope>NUCLEOTIDE SEQUENCE [LARGE SCALE GENOMIC DNA]</scope>
    <source>
        <strain evidence="11 12">DSM 27194</strain>
    </source>
</reference>
<keyword evidence="8 10" id="KW-0472">Membrane</keyword>
<proteinExistence type="inferred from homology"/>
<evidence type="ECO:0000256" key="8">
    <source>
        <dbReference type="ARBA" id="ARBA00023136"/>
    </source>
</evidence>
<feature type="transmembrane region" description="Helical" evidence="10">
    <location>
        <begin position="364"/>
        <end position="383"/>
    </location>
</feature>
<feature type="transmembrane region" description="Helical" evidence="10">
    <location>
        <begin position="60"/>
        <end position="85"/>
    </location>
</feature>
<evidence type="ECO:0000313" key="12">
    <source>
        <dbReference type="Proteomes" id="UP000279236"/>
    </source>
</evidence>
<dbReference type="Proteomes" id="UP000279236">
    <property type="component" value="Unassembled WGS sequence"/>
</dbReference>
<evidence type="ECO:0000256" key="10">
    <source>
        <dbReference type="SAM" id="Phobius"/>
    </source>
</evidence>
<dbReference type="GO" id="GO:0016020">
    <property type="term" value="C:membrane"/>
    <property type="evidence" value="ECO:0007669"/>
    <property type="project" value="UniProtKB-SubCell"/>
</dbReference>
<feature type="transmembrane region" description="Helical" evidence="10">
    <location>
        <begin position="337"/>
        <end position="357"/>
    </location>
</feature>
<evidence type="ECO:0000256" key="9">
    <source>
        <dbReference type="SAM" id="MobiDB-lite"/>
    </source>
</evidence>
<feature type="region of interest" description="Disordered" evidence="9">
    <location>
        <begin position="429"/>
        <end position="449"/>
    </location>
</feature>
<dbReference type="GO" id="GO:0072659">
    <property type="term" value="P:protein localization to plasma membrane"/>
    <property type="evidence" value="ECO:0007669"/>
    <property type="project" value="TreeGrafter"/>
</dbReference>
<dbReference type="GeneID" id="39584759"/>
<evidence type="ECO:0000256" key="5">
    <source>
        <dbReference type="ARBA" id="ARBA00022502"/>
    </source>
</evidence>
<dbReference type="GO" id="GO:0005783">
    <property type="term" value="C:endoplasmic reticulum"/>
    <property type="evidence" value="ECO:0007669"/>
    <property type="project" value="TreeGrafter"/>
</dbReference>
<dbReference type="AlphaFoldDB" id="A0A427Y972"/>
<dbReference type="InterPro" id="IPR009447">
    <property type="entry name" value="PIGW/GWT1"/>
</dbReference>
<feature type="transmembrane region" description="Helical" evidence="10">
    <location>
        <begin position="308"/>
        <end position="325"/>
    </location>
</feature>
<comment type="pathway">
    <text evidence="2">Glycolipid biosynthesis; glycosylphosphatidylinositol-anchor biosynthesis.</text>
</comment>
<name>A0A427Y972_9TREE</name>
<evidence type="ECO:0000256" key="1">
    <source>
        <dbReference type="ARBA" id="ARBA00004141"/>
    </source>
</evidence>
<feature type="region of interest" description="Disordered" evidence="9">
    <location>
        <begin position="94"/>
        <end position="117"/>
    </location>
</feature>
<evidence type="ECO:0000256" key="6">
    <source>
        <dbReference type="ARBA" id="ARBA00022692"/>
    </source>
</evidence>
<dbReference type="PANTHER" id="PTHR20661:SF0">
    <property type="entry name" value="PHOSPHATIDYLINOSITOL-GLYCAN BIOSYNTHESIS CLASS W PROTEIN"/>
    <property type="match status" value="1"/>
</dbReference>
<evidence type="ECO:0000256" key="7">
    <source>
        <dbReference type="ARBA" id="ARBA00022989"/>
    </source>
</evidence>
<keyword evidence="12" id="KW-1185">Reference proteome</keyword>
<dbReference type="GO" id="GO:0032216">
    <property type="term" value="F:glucosaminyl-phosphatidylinositol O-acyltransferase activity"/>
    <property type="evidence" value="ECO:0007669"/>
    <property type="project" value="TreeGrafter"/>
</dbReference>
<keyword evidence="6 10" id="KW-0812">Transmembrane</keyword>
<feature type="transmembrane region" description="Helical" evidence="10">
    <location>
        <begin position="21"/>
        <end position="40"/>
    </location>
</feature>
<comment type="similarity">
    <text evidence="3">Belongs to the PIGW family.</text>
</comment>
<keyword evidence="5" id="KW-0337">GPI-anchor biosynthesis</keyword>
<dbReference type="Pfam" id="PF06423">
    <property type="entry name" value="GWT1"/>
    <property type="match status" value="2"/>
</dbReference>